<dbReference type="Gene3D" id="3.10.20.310">
    <property type="entry name" value="membrane protein fhac"/>
    <property type="match status" value="1"/>
</dbReference>
<feature type="chain" id="PRO_5035190573" evidence="4">
    <location>
        <begin position="24"/>
        <end position="643"/>
    </location>
</feature>
<dbReference type="PANTHER" id="PTHR12815">
    <property type="entry name" value="SORTING AND ASSEMBLY MACHINERY SAMM50 PROTEIN FAMILY MEMBER"/>
    <property type="match status" value="1"/>
</dbReference>
<dbReference type="PROSITE" id="PS51257">
    <property type="entry name" value="PROKAR_LIPOPROTEIN"/>
    <property type="match status" value="1"/>
</dbReference>
<protein>
    <submittedName>
        <fullName evidence="6">BamA/TamA family outer membrane protein</fullName>
    </submittedName>
</protein>
<feature type="domain" description="Bacterial surface antigen (D15)" evidence="5">
    <location>
        <begin position="348"/>
        <end position="643"/>
    </location>
</feature>
<feature type="signal peptide" evidence="4">
    <location>
        <begin position="1"/>
        <end position="23"/>
    </location>
</feature>
<dbReference type="RefSeq" id="WP_210683247.1">
    <property type="nucleotide sequence ID" value="NZ_JAGMWN010000010.1"/>
</dbReference>
<evidence type="ECO:0000256" key="4">
    <source>
        <dbReference type="SAM" id="SignalP"/>
    </source>
</evidence>
<name>A0A8J7SKR7_9PROT</name>
<evidence type="ECO:0000259" key="5">
    <source>
        <dbReference type="Pfam" id="PF01103"/>
    </source>
</evidence>
<keyword evidence="3" id="KW-0472">Membrane</keyword>
<dbReference type="GO" id="GO:0019867">
    <property type="term" value="C:outer membrane"/>
    <property type="evidence" value="ECO:0007669"/>
    <property type="project" value="InterPro"/>
</dbReference>
<evidence type="ECO:0000313" key="6">
    <source>
        <dbReference type="EMBL" id="MBP5858653.1"/>
    </source>
</evidence>
<dbReference type="AlphaFoldDB" id="A0A8J7SKR7"/>
<comment type="caution">
    <text evidence="6">The sequence shown here is derived from an EMBL/GenBank/DDBJ whole genome shotgun (WGS) entry which is preliminary data.</text>
</comment>
<keyword evidence="2" id="KW-1134">Transmembrane beta strand</keyword>
<dbReference type="Gene3D" id="2.40.160.50">
    <property type="entry name" value="membrane protein fhac: a member of the omp85/tpsb transporter family"/>
    <property type="match status" value="1"/>
</dbReference>
<evidence type="ECO:0000256" key="3">
    <source>
        <dbReference type="ARBA" id="ARBA00023136"/>
    </source>
</evidence>
<keyword evidence="2" id="KW-0812">Transmembrane</keyword>
<sequence length="643" mass="69267">MSFSAARLALAARLLSAGLVVFAAGAVSCLSASPVSAQQSGGTDGGAKGEAERIDYSVTFDGLAETDADLEEEMRAQSLALDLIDDPPRSAAGLRRRAERDVERFGQVLRGAGLYDGTVRFSIEEAETPRDGNREGGARRLIYHVDPGALYVIEAIETAEGPDAPMTPADEGTLAAIGLDIGQPAAAQPVITAEGALTRRYRMRGHPFAEVARRQTVIDRETKTMTVRYRLAPGPLAHFGAMRIEGAERVEQAFIARHAAWSEGARYDIRLVEETQRDLASSGLFESVAVSPVAVDDPNAVDQSSQDEGIAVPVRVELVERAHRSLGFGASYSTSVGPGVSAFWEHRNLFQSGERLRTTLSASPIERGGEANFRKPFFRRDDQALLADGEIKDTTTDAFDELRASAFIGVERRLSDVWTVTLGPTLDLIEQETDDTGNDQIALVGMRGNLRRDSTDSPLNPTRGGRLDISLTPYTDIGATASEFVSGAVSGSRYLSIDADSRFVLAGRARLGAILGAERREIPAGKRFYAGGGGSVRGYGYQRLGPLDGDLDPVGGRSVMEVGLELRTRITETIGLVPFIEGGNVYSEDLPPVDELDLLWGAGLGLRYYTDIGPVRLDVAIPINKRRNIDDSYQIYVSLGQAF</sequence>
<evidence type="ECO:0000256" key="1">
    <source>
        <dbReference type="ARBA" id="ARBA00004370"/>
    </source>
</evidence>
<dbReference type="InterPro" id="IPR000184">
    <property type="entry name" value="Bac_surfAg_D15"/>
</dbReference>
<keyword evidence="7" id="KW-1185">Reference proteome</keyword>
<evidence type="ECO:0000256" key="2">
    <source>
        <dbReference type="ARBA" id="ARBA00022452"/>
    </source>
</evidence>
<dbReference type="Pfam" id="PF01103">
    <property type="entry name" value="Omp85"/>
    <property type="match status" value="1"/>
</dbReference>
<keyword evidence="4" id="KW-0732">Signal</keyword>
<organism evidence="6 7">
    <name type="scientific">Marivibrio halodurans</name>
    <dbReference type="NCBI Taxonomy" id="2039722"/>
    <lineage>
        <taxon>Bacteria</taxon>
        <taxon>Pseudomonadati</taxon>
        <taxon>Pseudomonadota</taxon>
        <taxon>Alphaproteobacteria</taxon>
        <taxon>Rhodospirillales</taxon>
        <taxon>Rhodospirillaceae</taxon>
        <taxon>Marivibrio</taxon>
    </lineage>
</organism>
<gene>
    <name evidence="6" type="ORF">KAJ83_16655</name>
</gene>
<reference evidence="6" key="1">
    <citation type="submission" date="2021-04" db="EMBL/GenBank/DDBJ databases">
        <authorList>
            <person name="Zhang D.-C."/>
        </authorList>
    </citation>
    <scope>NUCLEOTIDE SEQUENCE</scope>
    <source>
        <strain evidence="6">CGMCC 1.15697</strain>
    </source>
</reference>
<dbReference type="PANTHER" id="PTHR12815:SF42">
    <property type="entry name" value="BACTERIAL SURFACE ANTIGEN (D15) DOMAIN-CONTAINING PROTEIN"/>
    <property type="match status" value="1"/>
</dbReference>
<proteinExistence type="predicted"/>
<accession>A0A8J7SKR7</accession>
<dbReference type="Proteomes" id="UP000672602">
    <property type="component" value="Unassembled WGS sequence"/>
</dbReference>
<dbReference type="EMBL" id="JAGMWN010000010">
    <property type="protein sequence ID" value="MBP5858653.1"/>
    <property type="molecule type" value="Genomic_DNA"/>
</dbReference>
<evidence type="ECO:0000313" key="7">
    <source>
        <dbReference type="Proteomes" id="UP000672602"/>
    </source>
</evidence>
<dbReference type="InterPro" id="IPR039910">
    <property type="entry name" value="D15-like"/>
</dbReference>
<comment type="subcellular location">
    <subcellularLocation>
        <location evidence="1">Membrane</location>
    </subcellularLocation>
</comment>